<dbReference type="RefSeq" id="WP_207971767.1">
    <property type="nucleotide sequence ID" value="NZ_CP071795.1"/>
</dbReference>
<dbReference type="Proteomes" id="UP000663935">
    <property type="component" value="Chromosome"/>
</dbReference>
<evidence type="ECO:0000313" key="2">
    <source>
        <dbReference type="Proteomes" id="UP000663935"/>
    </source>
</evidence>
<accession>A0ABX7STV7</accession>
<keyword evidence="2" id="KW-1185">Reference proteome</keyword>
<dbReference type="Pfam" id="PF13715">
    <property type="entry name" value="CarbopepD_reg_2"/>
    <property type="match status" value="1"/>
</dbReference>
<dbReference type="InterPro" id="IPR008969">
    <property type="entry name" value="CarboxyPept-like_regulatory"/>
</dbReference>
<sequence>MYTKFLLLFLFFPYILSSQTQKNTSFKTISGFVTYKNEALSGAKILVKNRNESAKTNFKGFYTIEAKTGEILTFDFLGLKQKAILIEEVTQTLNIELKTENKTPKLQLNKDLKLGGSSIGSLTSGFELVTIDAKTLNKNAATITEAILEKVPSFFTKQNKFGENLIYLKRQELKGPVLWQIDGFGFDMPFPIFIDEIKFIYISCTKLNGCIIKVETTINYDKIKDINFDNYYFSEEDYYNYDAILYENQKKYEPEYLNDFSDTSNSNEVLNTYKKQYSKYKDSDNYHFNVINYFQKTYKNKDILLEVLSDYEKFAANNPEDLKGIAYKYQELNEDKKALAIYRKVANLRPNYAQSYRDLANCFTDLKNYKNFWYIYANYLKKGFKIEDNDIGEIMASEIISNYTKGKKSNLHYPRIKINNADKISEADVRLVFEWNTSEAEFILEFVNPYLQTYQAENSIESSNRLILDQKKKGYTSKEVFIEKQTEGDWFVNFTYLGNKQYKPTILKVTTYYNWGKPNQTKKINVFEFTVENIKTQLLKLNKFS</sequence>
<evidence type="ECO:0000313" key="1">
    <source>
        <dbReference type="EMBL" id="QTD37601.1"/>
    </source>
</evidence>
<dbReference type="SUPFAM" id="SSF48452">
    <property type="entry name" value="TPR-like"/>
    <property type="match status" value="1"/>
</dbReference>
<dbReference type="EMBL" id="CP071795">
    <property type="protein sequence ID" value="QTD37601.1"/>
    <property type="molecule type" value="Genomic_DNA"/>
</dbReference>
<reference evidence="1 2" key="1">
    <citation type="submission" date="2021-03" db="EMBL/GenBank/DDBJ databases">
        <title>Complete genome of Polaribacter_sp.G4M1.</title>
        <authorList>
            <person name="Jeong S.W."/>
            <person name="Bae J.W."/>
        </authorList>
    </citation>
    <scope>NUCLEOTIDE SEQUENCE [LARGE SCALE GENOMIC DNA]</scope>
    <source>
        <strain evidence="1 2">G4M1</strain>
    </source>
</reference>
<protein>
    <submittedName>
        <fullName evidence="1">Carboxypeptidase-like regulatory domain-containing protein</fullName>
    </submittedName>
</protein>
<dbReference type="SUPFAM" id="SSF49464">
    <property type="entry name" value="Carboxypeptidase regulatory domain-like"/>
    <property type="match status" value="1"/>
</dbReference>
<dbReference type="InterPro" id="IPR011990">
    <property type="entry name" value="TPR-like_helical_dom_sf"/>
</dbReference>
<organism evidence="1 2">
    <name type="scientific">Polaribacter batillariae</name>
    <dbReference type="NCBI Taxonomy" id="2808900"/>
    <lineage>
        <taxon>Bacteria</taxon>
        <taxon>Pseudomonadati</taxon>
        <taxon>Bacteroidota</taxon>
        <taxon>Flavobacteriia</taxon>
        <taxon>Flavobacteriales</taxon>
        <taxon>Flavobacteriaceae</taxon>
    </lineage>
</organism>
<dbReference type="Gene3D" id="1.25.40.10">
    <property type="entry name" value="Tetratricopeptide repeat domain"/>
    <property type="match status" value="1"/>
</dbReference>
<gene>
    <name evidence="1" type="ORF">JL193_16275</name>
</gene>
<proteinExistence type="predicted"/>
<name>A0ABX7STV7_9FLAO</name>